<evidence type="ECO:0000313" key="1">
    <source>
        <dbReference type="EMBL" id="KAF7192886.1"/>
    </source>
</evidence>
<proteinExistence type="predicted"/>
<reference evidence="1" key="1">
    <citation type="submission" date="2020-04" db="EMBL/GenBank/DDBJ databases">
        <title>Draft genome resource of the tomato pathogen Pseudocercospora fuligena.</title>
        <authorList>
            <person name="Zaccaron A."/>
        </authorList>
    </citation>
    <scope>NUCLEOTIDE SEQUENCE</scope>
    <source>
        <strain evidence="1">PF001</strain>
    </source>
</reference>
<sequence length="265" mass="29715">MSLAYPPRFVKYLFSSTKERDAAKTSILKPGFYGEFPRSFGLYYECLGDDFLSLHFYISDLIEAAGQPREDLYAISYHKGPGMKQMTLYSTAQHGSLPLAIATTEKRYGNAISVKLPAADSGPPRTVIIHRNGLTASVYSFSIDGDQFELRESEGRPRTRTLVRLNGAPGNRCEHNTQPKTCRCPGDEVVATWKEGSVPNREYRLASFRFEDEEAAKKMGEYGNLLVVCAFLAVCQQGGAIECTMTWQEEKFLEKSNYVPKDTNK</sequence>
<organism evidence="1 2">
    <name type="scientific">Pseudocercospora fuligena</name>
    <dbReference type="NCBI Taxonomy" id="685502"/>
    <lineage>
        <taxon>Eukaryota</taxon>
        <taxon>Fungi</taxon>
        <taxon>Dikarya</taxon>
        <taxon>Ascomycota</taxon>
        <taxon>Pezizomycotina</taxon>
        <taxon>Dothideomycetes</taxon>
        <taxon>Dothideomycetidae</taxon>
        <taxon>Mycosphaerellales</taxon>
        <taxon>Mycosphaerellaceae</taxon>
        <taxon>Pseudocercospora</taxon>
    </lineage>
</organism>
<dbReference type="Proteomes" id="UP000660729">
    <property type="component" value="Unassembled WGS sequence"/>
</dbReference>
<dbReference type="EMBL" id="JABCIY010000103">
    <property type="protein sequence ID" value="KAF7192886.1"/>
    <property type="molecule type" value="Genomic_DNA"/>
</dbReference>
<dbReference type="AlphaFoldDB" id="A0A8H6RI25"/>
<name>A0A8H6RI25_9PEZI</name>
<gene>
    <name evidence="1" type="ORF">HII31_05800</name>
</gene>
<keyword evidence="2" id="KW-1185">Reference proteome</keyword>
<protein>
    <submittedName>
        <fullName evidence="1">Uncharacterized protein</fullName>
    </submittedName>
</protein>
<dbReference type="OrthoDB" id="3431997at2759"/>
<comment type="caution">
    <text evidence="1">The sequence shown here is derived from an EMBL/GenBank/DDBJ whole genome shotgun (WGS) entry which is preliminary data.</text>
</comment>
<accession>A0A8H6RI25</accession>
<evidence type="ECO:0000313" key="2">
    <source>
        <dbReference type="Proteomes" id="UP000660729"/>
    </source>
</evidence>